<dbReference type="PATRIC" id="fig|1423777.3.peg.2052"/>
<gene>
    <name evidence="2" type="ORF">FD46_GL001995</name>
</gene>
<dbReference type="InterPro" id="IPR022496">
    <property type="entry name" value="T6A_TsaB"/>
</dbReference>
<dbReference type="CDD" id="cd24032">
    <property type="entry name" value="ASKHA_NBD_TsaB"/>
    <property type="match status" value="1"/>
</dbReference>
<sequence length="241" mass="26624">MKILAIDTSNQPLSIALLEDERLLATTTTNYSKNHSATLMPQIASLMARVGLKPVDIDRIAVAQGPGSYTGLRIGVTTAKTLAFTLDKELVGVSSLAVLAKAVHCEGVVIVPLFDARRENVFAGIYQEKDGKLITLQSDQHVALNELCAELKKYQQVIFVGKDTKKFNAKISDMLMKQNVIFASSELNYPQAYVIGLLALRKCPVEIQNFVPNYLRLTQAEVQWKKKNNGSSFDEPLVEKI</sequence>
<dbReference type="AlphaFoldDB" id="A0A0R1MAE3"/>
<comment type="caution">
    <text evidence="2">The sequence shown here is derived from an EMBL/GenBank/DDBJ whole genome shotgun (WGS) entry which is preliminary data.</text>
</comment>
<evidence type="ECO:0000259" key="1">
    <source>
        <dbReference type="Pfam" id="PF00814"/>
    </source>
</evidence>
<protein>
    <submittedName>
        <fullName evidence="2">Glycoprotein endopeptidase</fullName>
    </submittedName>
</protein>
<organism evidence="2 3">
    <name type="scientific">Liquorilactobacillus oeni DSM 19972</name>
    <dbReference type="NCBI Taxonomy" id="1423777"/>
    <lineage>
        <taxon>Bacteria</taxon>
        <taxon>Bacillati</taxon>
        <taxon>Bacillota</taxon>
        <taxon>Bacilli</taxon>
        <taxon>Lactobacillales</taxon>
        <taxon>Lactobacillaceae</taxon>
        <taxon>Liquorilactobacillus</taxon>
    </lineage>
</organism>
<dbReference type="PANTHER" id="PTHR11735:SF11">
    <property type="entry name" value="TRNA THREONYLCARBAMOYLADENOSINE BIOSYNTHESIS PROTEIN TSAB"/>
    <property type="match status" value="1"/>
</dbReference>
<dbReference type="InterPro" id="IPR043129">
    <property type="entry name" value="ATPase_NBD"/>
</dbReference>
<dbReference type="Gene3D" id="3.30.420.40">
    <property type="match status" value="2"/>
</dbReference>
<dbReference type="NCBIfam" id="TIGR03725">
    <property type="entry name" value="T6A_YeaZ"/>
    <property type="match status" value="1"/>
</dbReference>
<dbReference type="OrthoDB" id="9784166at2"/>
<dbReference type="PANTHER" id="PTHR11735">
    <property type="entry name" value="TRNA N6-ADENOSINE THREONYLCARBAMOYLTRANSFERASE"/>
    <property type="match status" value="1"/>
</dbReference>
<name>A0A0R1MAE3_9LACO</name>
<evidence type="ECO:0000313" key="2">
    <source>
        <dbReference type="EMBL" id="KRL04857.1"/>
    </source>
</evidence>
<keyword evidence="3" id="KW-1185">Reference proteome</keyword>
<reference evidence="2 3" key="1">
    <citation type="journal article" date="2015" name="Genome Announc.">
        <title>Expanding the biotechnology potential of lactobacilli through comparative genomics of 213 strains and associated genera.</title>
        <authorList>
            <person name="Sun Z."/>
            <person name="Harris H.M."/>
            <person name="McCann A."/>
            <person name="Guo C."/>
            <person name="Argimon S."/>
            <person name="Zhang W."/>
            <person name="Yang X."/>
            <person name="Jeffery I.B."/>
            <person name="Cooney J.C."/>
            <person name="Kagawa T.F."/>
            <person name="Liu W."/>
            <person name="Song Y."/>
            <person name="Salvetti E."/>
            <person name="Wrobel A."/>
            <person name="Rasinkangas P."/>
            <person name="Parkhill J."/>
            <person name="Rea M.C."/>
            <person name="O'Sullivan O."/>
            <person name="Ritari J."/>
            <person name="Douillard F.P."/>
            <person name="Paul Ross R."/>
            <person name="Yang R."/>
            <person name="Briner A.E."/>
            <person name="Felis G.E."/>
            <person name="de Vos W.M."/>
            <person name="Barrangou R."/>
            <person name="Klaenhammer T.R."/>
            <person name="Caufield P.W."/>
            <person name="Cui Y."/>
            <person name="Zhang H."/>
            <person name="O'Toole P.W."/>
        </authorList>
    </citation>
    <scope>NUCLEOTIDE SEQUENCE [LARGE SCALE GENOMIC DNA]</scope>
    <source>
        <strain evidence="2 3">DSM 19972</strain>
    </source>
</reference>
<dbReference type="GO" id="GO:0002949">
    <property type="term" value="P:tRNA threonylcarbamoyladenosine modification"/>
    <property type="evidence" value="ECO:0007669"/>
    <property type="project" value="InterPro"/>
</dbReference>
<evidence type="ECO:0000313" key="3">
    <source>
        <dbReference type="Proteomes" id="UP000051686"/>
    </source>
</evidence>
<dbReference type="EMBL" id="AZEH01000039">
    <property type="protein sequence ID" value="KRL04857.1"/>
    <property type="molecule type" value="Genomic_DNA"/>
</dbReference>
<accession>A0A0R1MAE3</accession>
<dbReference type="GO" id="GO:0005829">
    <property type="term" value="C:cytosol"/>
    <property type="evidence" value="ECO:0007669"/>
    <property type="project" value="TreeGrafter"/>
</dbReference>
<feature type="domain" description="Gcp-like" evidence="1">
    <location>
        <begin position="32"/>
        <end position="224"/>
    </location>
</feature>
<dbReference type="Pfam" id="PF00814">
    <property type="entry name" value="TsaD"/>
    <property type="match status" value="1"/>
</dbReference>
<dbReference type="STRING" id="1423777.FD46_GL001995"/>
<dbReference type="SUPFAM" id="SSF53067">
    <property type="entry name" value="Actin-like ATPase domain"/>
    <property type="match status" value="2"/>
</dbReference>
<dbReference type="RefSeq" id="WP_057896798.1">
    <property type="nucleotide sequence ID" value="NZ_AZEH01000039.1"/>
</dbReference>
<dbReference type="Proteomes" id="UP000051686">
    <property type="component" value="Unassembled WGS sequence"/>
</dbReference>
<dbReference type="InterPro" id="IPR000905">
    <property type="entry name" value="Gcp-like_dom"/>
</dbReference>
<proteinExistence type="predicted"/>